<organism evidence="2 3">
    <name type="scientific">Desulfomonile tiedjei</name>
    <dbReference type="NCBI Taxonomy" id="2358"/>
    <lineage>
        <taxon>Bacteria</taxon>
        <taxon>Pseudomonadati</taxon>
        <taxon>Thermodesulfobacteriota</taxon>
        <taxon>Desulfomonilia</taxon>
        <taxon>Desulfomonilales</taxon>
        <taxon>Desulfomonilaceae</taxon>
        <taxon>Desulfomonile</taxon>
    </lineage>
</organism>
<evidence type="ECO:0000256" key="1">
    <source>
        <dbReference type="SAM" id="MobiDB-lite"/>
    </source>
</evidence>
<protein>
    <submittedName>
        <fullName evidence="2">Uncharacterized protein</fullName>
    </submittedName>
</protein>
<feature type="compositionally biased region" description="Basic and acidic residues" evidence="1">
    <location>
        <begin position="119"/>
        <end position="128"/>
    </location>
</feature>
<feature type="region of interest" description="Disordered" evidence="1">
    <location>
        <begin position="74"/>
        <end position="128"/>
    </location>
</feature>
<dbReference type="AlphaFoldDB" id="A0A9D6V1T4"/>
<name>A0A9D6V1T4_9BACT</name>
<feature type="compositionally biased region" description="Basic and acidic residues" evidence="1">
    <location>
        <begin position="74"/>
        <end position="84"/>
    </location>
</feature>
<proteinExistence type="predicted"/>
<reference evidence="2" key="1">
    <citation type="submission" date="2020-07" db="EMBL/GenBank/DDBJ databases">
        <title>Huge and variable diversity of episymbiotic CPR bacteria and DPANN archaea in groundwater ecosystems.</title>
        <authorList>
            <person name="He C.Y."/>
            <person name="Keren R."/>
            <person name="Whittaker M."/>
            <person name="Farag I.F."/>
            <person name="Doudna J."/>
            <person name="Cate J.H.D."/>
            <person name="Banfield J.F."/>
        </authorList>
    </citation>
    <scope>NUCLEOTIDE SEQUENCE</scope>
    <source>
        <strain evidence="2">NC_groundwater_1664_Pr3_B-0.1um_52_9</strain>
    </source>
</reference>
<sequence length="128" mass="14480">MPSQNLDTRNEQKARFIEQSEARAAQLREKGLSDKDIAKDPQIKHYKARIKQVNGAIARIGFLEDQTQKLREKKEQRLAEEQAHRAAMIAGEIKKEKKKAEEKAPEPKKKGGAKAPAKGKQEPKKKGK</sequence>
<accession>A0A9D6V1T4</accession>
<evidence type="ECO:0000313" key="2">
    <source>
        <dbReference type="EMBL" id="MBI5248456.1"/>
    </source>
</evidence>
<dbReference type="Proteomes" id="UP000807825">
    <property type="component" value="Unassembled WGS sequence"/>
</dbReference>
<feature type="compositionally biased region" description="Basic and acidic residues" evidence="1">
    <location>
        <begin position="92"/>
        <end position="109"/>
    </location>
</feature>
<comment type="caution">
    <text evidence="2">The sequence shown here is derived from an EMBL/GenBank/DDBJ whole genome shotgun (WGS) entry which is preliminary data.</text>
</comment>
<gene>
    <name evidence="2" type="ORF">HY912_03080</name>
</gene>
<dbReference type="EMBL" id="JACRDE010000093">
    <property type="protein sequence ID" value="MBI5248456.1"/>
    <property type="molecule type" value="Genomic_DNA"/>
</dbReference>
<evidence type="ECO:0000313" key="3">
    <source>
        <dbReference type="Proteomes" id="UP000807825"/>
    </source>
</evidence>